<reference evidence="1 2" key="1">
    <citation type="journal article" date="2014" name="Genome Announc.">
        <title>Draft Genome Sequence of Marine Flavobacterium Jejuia pallidilutea Strain 11shimoA1 and Pigmentation Mutants.</title>
        <authorList>
            <person name="Takatani N."/>
            <person name="Nakanishi M."/>
            <person name="Meirelles P."/>
            <person name="Mino S."/>
            <person name="Suda W."/>
            <person name="Oshima K."/>
            <person name="Hattori M."/>
            <person name="Ohkuma M."/>
            <person name="Hosokawa M."/>
            <person name="Miyashita K."/>
            <person name="Thompson F.L."/>
            <person name="Niwa A."/>
            <person name="Sawabe T."/>
            <person name="Sawabe T."/>
        </authorList>
    </citation>
    <scope>NUCLEOTIDE SEQUENCE [LARGE SCALE GENOMIC DNA]</scope>
    <source>
        <strain evidence="2">JCM19302</strain>
    </source>
</reference>
<accession>A0A090W3Y7</accession>
<gene>
    <name evidence="1" type="ORF">JCM19302_2744</name>
</gene>
<organism evidence="1 2">
    <name type="scientific">Jejuia pallidilutea</name>
    <dbReference type="NCBI Taxonomy" id="504487"/>
    <lineage>
        <taxon>Bacteria</taxon>
        <taxon>Pseudomonadati</taxon>
        <taxon>Bacteroidota</taxon>
        <taxon>Flavobacteriia</taxon>
        <taxon>Flavobacteriales</taxon>
        <taxon>Flavobacteriaceae</taxon>
        <taxon>Jejuia</taxon>
    </lineage>
</organism>
<dbReference type="EMBL" id="BBNS01000004">
    <property type="protein sequence ID" value="GAL70169.1"/>
    <property type="molecule type" value="Genomic_DNA"/>
</dbReference>
<sequence length="39" mass="4038">MISKENVNNETPTSAGVVAVKVDDLTVATTTNPCFGISI</sequence>
<protein>
    <submittedName>
        <fullName evidence="1">Uncharacterized protein</fullName>
    </submittedName>
</protein>
<evidence type="ECO:0000313" key="1">
    <source>
        <dbReference type="EMBL" id="GAL70169.1"/>
    </source>
</evidence>
<proteinExistence type="predicted"/>
<evidence type="ECO:0000313" key="2">
    <source>
        <dbReference type="Proteomes" id="UP000029646"/>
    </source>
</evidence>
<comment type="caution">
    <text evidence="1">The sequence shown here is derived from an EMBL/GenBank/DDBJ whole genome shotgun (WGS) entry which is preliminary data.</text>
</comment>
<name>A0A090W3Y7_9FLAO</name>
<dbReference type="Proteomes" id="UP000029646">
    <property type="component" value="Unassembled WGS sequence"/>
</dbReference>
<dbReference type="AlphaFoldDB" id="A0A090W3Y7"/>